<evidence type="ECO:0000313" key="2">
    <source>
        <dbReference type="Proteomes" id="UP000239471"/>
    </source>
</evidence>
<comment type="caution">
    <text evidence="1">The sequence shown here is derived from an EMBL/GenBank/DDBJ whole genome shotgun (WGS) entry which is preliminary data.</text>
</comment>
<reference evidence="1 2" key="1">
    <citation type="submission" date="2018-03" db="EMBL/GenBank/DDBJ databases">
        <title>Genome sequence of Clostridium vincentii DSM 10228.</title>
        <authorList>
            <person name="Poehlein A."/>
            <person name="Daniel R."/>
        </authorList>
    </citation>
    <scope>NUCLEOTIDE SEQUENCE [LARGE SCALE GENOMIC DNA]</scope>
    <source>
        <strain evidence="1 2">DSM 10228</strain>
    </source>
</reference>
<name>A0A2T0B7Y2_9CLOT</name>
<dbReference type="EMBL" id="PVXQ01000050">
    <property type="protein sequence ID" value="PRR80008.1"/>
    <property type="molecule type" value="Genomic_DNA"/>
</dbReference>
<dbReference type="Proteomes" id="UP000239471">
    <property type="component" value="Unassembled WGS sequence"/>
</dbReference>
<organism evidence="1 2">
    <name type="scientific">Clostridium vincentii</name>
    <dbReference type="NCBI Taxonomy" id="52704"/>
    <lineage>
        <taxon>Bacteria</taxon>
        <taxon>Bacillati</taxon>
        <taxon>Bacillota</taxon>
        <taxon>Clostridia</taxon>
        <taxon>Eubacteriales</taxon>
        <taxon>Clostridiaceae</taxon>
        <taxon>Clostridium</taxon>
    </lineage>
</organism>
<evidence type="ECO:0000313" key="1">
    <source>
        <dbReference type="EMBL" id="PRR80008.1"/>
    </source>
</evidence>
<dbReference type="AlphaFoldDB" id="A0A2T0B7Y2"/>
<proteinExistence type="predicted"/>
<dbReference type="RefSeq" id="WP_278320536.1">
    <property type="nucleotide sequence ID" value="NZ_PVXQ01000050.1"/>
</dbReference>
<accession>A0A2T0B7Y2</accession>
<keyword evidence="2" id="KW-1185">Reference proteome</keyword>
<protein>
    <submittedName>
        <fullName evidence="1">Uncharacterized protein</fullName>
    </submittedName>
</protein>
<gene>
    <name evidence="1" type="ORF">CLVI_31470</name>
</gene>
<sequence length="40" mass="4544">MALKKDWKSFENIMPEFLGVIMLVQNGVGIMHIGGCQFFI</sequence>